<keyword evidence="2" id="KW-1185">Reference proteome</keyword>
<dbReference type="EMBL" id="VCEJ01000004">
    <property type="protein sequence ID" value="TLV00410.1"/>
    <property type="molecule type" value="Genomic_DNA"/>
</dbReference>
<dbReference type="AlphaFoldDB" id="A0A5R9KW86"/>
<evidence type="ECO:0000313" key="1">
    <source>
        <dbReference type="EMBL" id="TLV00410.1"/>
    </source>
</evidence>
<protein>
    <submittedName>
        <fullName evidence="1">Uncharacterized protein</fullName>
    </submittedName>
</protein>
<comment type="caution">
    <text evidence="1">The sequence shown here is derived from an EMBL/GenBank/DDBJ whole genome shotgun (WGS) entry which is preliminary data.</text>
</comment>
<accession>A0A5R9KW86</accession>
<name>A0A5R9KW86_9BACT</name>
<evidence type="ECO:0000313" key="2">
    <source>
        <dbReference type="Proteomes" id="UP000306402"/>
    </source>
</evidence>
<reference evidence="1 2" key="1">
    <citation type="submission" date="2019-05" db="EMBL/GenBank/DDBJ databases">
        <authorList>
            <person name="Qu J.-H."/>
        </authorList>
    </citation>
    <scope>NUCLEOTIDE SEQUENCE [LARGE SCALE GENOMIC DNA]</scope>
    <source>
        <strain evidence="1 2">T17</strain>
    </source>
</reference>
<dbReference type="RefSeq" id="WP_138365790.1">
    <property type="nucleotide sequence ID" value="NZ_VCEJ01000004.1"/>
</dbReference>
<organism evidence="1 2">
    <name type="scientific">Dyadobacter luticola</name>
    <dbReference type="NCBI Taxonomy" id="1979387"/>
    <lineage>
        <taxon>Bacteria</taxon>
        <taxon>Pseudomonadati</taxon>
        <taxon>Bacteroidota</taxon>
        <taxon>Cytophagia</taxon>
        <taxon>Cytophagales</taxon>
        <taxon>Spirosomataceae</taxon>
        <taxon>Dyadobacter</taxon>
    </lineage>
</organism>
<dbReference type="Proteomes" id="UP000306402">
    <property type="component" value="Unassembled WGS sequence"/>
</dbReference>
<sequence length="495" mass="55884">MSKACQKRTTPSQKFSYDNNRRLKMARFDSMYLSRKYVTYGKFESMMKTLYVTVFLAFLFWQCKTDDKPSIDPGQTTPIGVFKFTIPGIEPKNITVADDLIIVHLPENYSKEDYIKPEVIFGTGYSSQSTLLNGFHYKGQDLRLDIQSLKAELLSYYVIVIPHQAVVFQGSVEEKTFTLGPELTISAIYDILGTRTTVDDSGKALDKVFIRFTDQATGKVAAEVYESGSYGHGGNELIVELPPSLLPGEYAAELVWGSQAVTVLRKVTVKPGTVQLKRASWKMLENEPDIEITGFNLPPTARYEAIVQNDFIKPQRIALKYEKPGKLSGMLPQAITSGNYKITYLLDGKEQKPYEARGWVERYSGDDNIYIRKSNTQPILRIVTQPSKRSFFSTPTLTDVDYYPPTKEIDRREPILAYTQADGPTPDHNAMILVNQETGKTYQLTFSGDAYGIFDAFIMLPAYPVPANVPNGRYAIYVERGTEKTERYGDIITLK</sequence>
<dbReference type="OrthoDB" id="913678at2"/>
<proteinExistence type="predicted"/>
<gene>
    <name evidence="1" type="ORF">FEN17_13040</name>
</gene>